<keyword evidence="1" id="KW-0812">Transmembrane</keyword>
<feature type="transmembrane region" description="Helical" evidence="1">
    <location>
        <begin position="154"/>
        <end position="174"/>
    </location>
</feature>
<sequence>MLNSRRLYHGIFARVLVRIRLKHVDEFRILSEPNKSQTSHPRPFLLANCSVPDHSVPTAGLQLKIATLTRYLSNFRVETCNLVTGYTKVLVLIILRLDPSLFLFIFIVLVICAAFAAVGGILWFCLPPILDSRSLAEWPPFFCILPLDGSDWMIFNQLLLLALIAPALMIVSLWGSPFTLVSFYDGEPFKKSLCNISVCGGCVPQNAPQAVDPWAQWRSGPLHGVSAIVALTSLSQGAGEDHDPAVIRGSLNHCRSIDQRRPLLFVGYLRRQYTARIYVPITPWLPRHSSFWDEPAVLRSIQPGI</sequence>
<reference evidence="2" key="1">
    <citation type="submission" date="2023-03" db="EMBL/GenBank/DDBJ databases">
        <title>Massive genome expansion in bonnet fungi (Mycena s.s.) driven by repeated elements and novel gene families across ecological guilds.</title>
        <authorList>
            <consortium name="Lawrence Berkeley National Laboratory"/>
            <person name="Harder C.B."/>
            <person name="Miyauchi S."/>
            <person name="Viragh M."/>
            <person name="Kuo A."/>
            <person name="Thoen E."/>
            <person name="Andreopoulos B."/>
            <person name="Lu D."/>
            <person name="Skrede I."/>
            <person name="Drula E."/>
            <person name="Henrissat B."/>
            <person name="Morin E."/>
            <person name="Kohler A."/>
            <person name="Barry K."/>
            <person name="LaButti K."/>
            <person name="Morin E."/>
            <person name="Salamov A."/>
            <person name="Lipzen A."/>
            <person name="Mereny Z."/>
            <person name="Hegedus B."/>
            <person name="Baldrian P."/>
            <person name="Stursova M."/>
            <person name="Weitz H."/>
            <person name="Taylor A."/>
            <person name="Grigoriev I.V."/>
            <person name="Nagy L.G."/>
            <person name="Martin F."/>
            <person name="Kauserud H."/>
        </authorList>
    </citation>
    <scope>NUCLEOTIDE SEQUENCE</scope>
    <source>
        <strain evidence="2">CBHHK002</strain>
    </source>
</reference>
<keyword evidence="3" id="KW-1185">Reference proteome</keyword>
<keyword evidence="1" id="KW-1133">Transmembrane helix</keyword>
<organism evidence="2 3">
    <name type="scientific">Mycena albidolilacea</name>
    <dbReference type="NCBI Taxonomy" id="1033008"/>
    <lineage>
        <taxon>Eukaryota</taxon>
        <taxon>Fungi</taxon>
        <taxon>Dikarya</taxon>
        <taxon>Basidiomycota</taxon>
        <taxon>Agaricomycotina</taxon>
        <taxon>Agaricomycetes</taxon>
        <taxon>Agaricomycetidae</taxon>
        <taxon>Agaricales</taxon>
        <taxon>Marasmiineae</taxon>
        <taxon>Mycenaceae</taxon>
        <taxon>Mycena</taxon>
    </lineage>
</organism>
<gene>
    <name evidence="2" type="ORF">DFH08DRAFT_819082</name>
</gene>
<name>A0AAD6ZGG5_9AGAR</name>
<feature type="transmembrane region" description="Helical" evidence="1">
    <location>
        <begin position="101"/>
        <end position="124"/>
    </location>
</feature>
<accession>A0AAD6ZGG5</accession>
<keyword evidence="1" id="KW-0472">Membrane</keyword>
<evidence type="ECO:0000313" key="3">
    <source>
        <dbReference type="Proteomes" id="UP001218218"/>
    </source>
</evidence>
<dbReference type="AlphaFoldDB" id="A0AAD6ZGG5"/>
<protein>
    <submittedName>
        <fullName evidence="2">Uncharacterized protein</fullName>
    </submittedName>
</protein>
<evidence type="ECO:0000313" key="2">
    <source>
        <dbReference type="EMBL" id="KAJ7320826.1"/>
    </source>
</evidence>
<proteinExistence type="predicted"/>
<comment type="caution">
    <text evidence="2">The sequence shown here is derived from an EMBL/GenBank/DDBJ whole genome shotgun (WGS) entry which is preliminary data.</text>
</comment>
<dbReference type="Proteomes" id="UP001218218">
    <property type="component" value="Unassembled WGS sequence"/>
</dbReference>
<evidence type="ECO:0000256" key="1">
    <source>
        <dbReference type="SAM" id="Phobius"/>
    </source>
</evidence>
<dbReference type="EMBL" id="JARIHO010000053">
    <property type="protein sequence ID" value="KAJ7320826.1"/>
    <property type="molecule type" value="Genomic_DNA"/>
</dbReference>